<evidence type="ECO:0000256" key="8">
    <source>
        <dbReference type="ARBA" id="ARBA00023065"/>
    </source>
</evidence>
<evidence type="ECO:0000256" key="9">
    <source>
        <dbReference type="ARBA" id="ARBA00023136"/>
    </source>
</evidence>
<dbReference type="GO" id="GO:0015252">
    <property type="term" value="F:proton channel activity"/>
    <property type="evidence" value="ECO:0007669"/>
    <property type="project" value="InterPro"/>
</dbReference>
<dbReference type="Proteomes" id="UP001209878">
    <property type="component" value="Unassembled WGS sequence"/>
</dbReference>
<evidence type="ECO:0000256" key="6">
    <source>
        <dbReference type="ARBA" id="ARBA00022781"/>
    </source>
</evidence>
<feature type="transmembrane region" description="Helical" evidence="12">
    <location>
        <begin position="101"/>
        <end position="120"/>
    </location>
</feature>
<keyword evidence="8" id="KW-0406">Ion transport</keyword>
<comment type="similarity">
    <text evidence="2">Belongs to the otopetrin family.</text>
</comment>
<keyword evidence="7 12" id="KW-1133">Transmembrane helix</keyword>
<dbReference type="PANTHER" id="PTHR21522:SF32">
    <property type="entry name" value="OTOPETRIN-2"/>
    <property type="match status" value="1"/>
</dbReference>
<feature type="compositionally biased region" description="Polar residues" evidence="11">
    <location>
        <begin position="190"/>
        <end position="201"/>
    </location>
</feature>
<dbReference type="InterPro" id="IPR004878">
    <property type="entry name" value="Otopetrin"/>
</dbReference>
<organism evidence="13 14">
    <name type="scientific">Ridgeia piscesae</name>
    <name type="common">Tubeworm</name>
    <dbReference type="NCBI Taxonomy" id="27915"/>
    <lineage>
        <taxon>Eukaryota</taxon>
        <taxon>Metazoa</taxon>
        <taxon>Spiralia</taxon>
        <taxon>Lophotrochozoa</taxon>
        <taxon>Annelida</taxon>
        <taxon>Polychaeta</taxon>
        <taxon>Sedentaria</taxon>
        <taxon>Canalipalpata</taxon>
        <taxon>Sabellida</taxon>
        <taxon>Siboglinidae</taxon>
        <taxon>Ridgeia</taxon>
    </lineage>
</organism>
<keyword evidence="14" id="KW-1185">Reference proteome</keyword>
<evidence type="ECO:0000256" key="12">
    <source>
        <dbReference type="SAM" id="Phobius"/>
    </source>
</evidence>
<name>A0AAD9NSH2_RIDPI</name>
<keyword evidence="4" id="KW-1003">Cell membrane</keyword>
<feature type="region of interest" description="Disordered" evidence="11">
    <location>
        <begin position="190"/>
        <end position="214"/>
    </location>
</feature>
<evidence type="ECO:0000256" key="1">
    <source>
        <dbReference type="ARBA" id="ARBA00004651"/>
    </source>
</evidence>
<keyword evidence="9 12" id="KW-0472">Membrane</keyword>
<evidence type="ECO:0000256" key="11">
    <source>
        <dbReference type="SAM" id="MobiDB-lite"/>
    </source>
</evidence>
<dbReference type="EMBL" id="JAODUO010000521">
    <property type="protein sequence ID" value="KAK2178961.1"/>
    <property type="molecule type" value="Genomic_DNA"/>
</dbReference>
<protein>
    <submittedName>
        <fullName evidence="13">Uncharacterized protein</fullName>
    </submittedName>
</protein>
<evidence type="ECO:0000313" key="14">
    <source>
        <dbReference type="Proteomes" id="UP001209878"/>
    </source>
</evidence>
<dbReference type="PANTHER" id="PTHR21522">
    <property type="entry name" value="PROTON CHANNEL OTOP"/>
    <property type="match status" value="1"/>
</dbReference>
<keyword evidence="5 12" id="KW-0812">Transmembrane</keyword>
<keyword evidence="10" id="KW-0407">Ion channel</keyword>
<comment type="caution">
    <text evidence="13">The sequence shown here is derived from an EMBL/GenBank/DDBJ whole genome shotgun (WGS) entry which is preliminary data.</text>
</comment>
<evidence type="ECO:0000256" key="7">
    <source>
        <dbReference type="ARBA" id="ARBA00022989"/>
    </source>
</evidence>
<reference evidence="13" key="1">
    <citation type="journal article" date="2023" name="Mol. Biol. Evol.">
        <title>Third-Generation Sequencing Reveals the Adaptive Role of the Epigenome in Three Deep-Sea Polychaetes.</title>
        <authorList>
            <person name="Perez M."/>
            <person name="Aroh O."/>
            <person name="Sun Y."/>
            <person name="Lan Y."/>
            <person name="Juniper S.K."/>
            <person name="Young C.R."/>
            <person name="Angers B."/>
            <person name="Qian P.Y."/>
        </authorList>
    </citation>
    <scope>NUCLEOTIDE SEQUENCE</scope>
    <source>
        <strain evidence="13">R07B-5</strain>
    </source>
</reference>
<gene>
    <name evidence="13" type="ORF">NP493_521g00001</name>
</gene>
<keyword evidence="3" id="KW-0813">Transport</keyword>
<dbReference type="GO" id="GO:0005886">
    <property type="term" value="C:plasma membrane"/>
    <property type="evidence" value="ECO:0007669"/>
    <property type="project" value="UniProtKB-SubCell"/>
</dbReference>
<evidence type="ECO:0000256" key="2">
    <source>
        <dbReference type="ARBA" id="ARBA00006513"/>
    </source>
</evidence>
<dbReference type="AlphaFoldDB" id="A0AAD9NSH2"/>
<comment type="subcellular location">
    <subcellularLocation>
        <location evidence="1">Cell membrane</location>
        <topology evidence="1">Multi-pass membrane protein</topology>
    </subcellularLocation>
</comment>
<evidence type="ECO:0000313" key="13">
    <source>
        <dbReference type="EMBL" id="KAK2178961.1"/>
    </source>
</evidence>
<evidence type="ECO:0000256" key="5">
    <source>
        <dbReference type="ARBA" id="ARBA00022692"/>
    </source>
</evidence>
<feature type="transmembrane region" description="Helical" evidence="12">
    <location>
        <begin position="60"/>
        <end position="81"/>
    </location>
</feature>
<evidence type="ECO:0000256" key="4">
    <source>
        <dbReference type="ARBA" id="ARBA00022475"/>
    </source>
</evidence>
<proteinExistence type="inferred from homology"/>
<evidence type="ECO:0000256" key="3">
    <source>
        <dbReference type="ARBA" id="ARBA00022448"/>
    </source>
</evidence>
<keyword evidence="6" id="KW-0375">Hydrogen ion transport</keyword>
<accession>A0AAD9NSH2</accession>
<sequence>MSSSASFQLTEIDPDTASVRSGDTLSHPNKTVVSIVIDENELNTDTEKERKKQNDRDKTYSRSILLSTVYGVILILFGLVFPVTEALKRQLNLTNHYVAAFSGYQFGVSIIFLLYLQLFLMNDEKKKSMPDKDAAATDAKATDKAGEVVVLRRCVSASNIVDDASRTDDDHRSHRSARTGILKDTDDCSSVKSLSFASPPSTEMAPRQKRCVDDYLPNSRVEKLRTNKSASNSKADFGEMTGNVDSGIFASRVDHLRRRVRHISEPSITEENDVRQGRGRTSRAEVTSTALSSVGGDDGIGDCTSLFTLDDEVSDEVIEYINLRHQTASLSHDGTSFYLRLGSLGGLRG</sequence>
<evidence type="ECO:0000256" key="10">
    <source>
        <dbReference type="ARBA" id="ARBA00023303"/>
    </source>
</evidence>